<dbReference type="AlphaFoldDB" id="A0A941CQ21"/>
<reference evidence="2" key="1">
    <citation type="submission" date="2021-04" db="EMBL/GenBank/DDBJ databases">
        <title>Proteiniclasticum sedimins sp. nov., an obligate anaerobic bacterium isolated from anaerobic sludge.</title>
        <authorList>
            <person name="Liu J."/>
        </authorList>
    </citation>
    <scope>NUCLEOTIDE SEQUENCE</scope>
    <source>
        <strain evidence="2">BAD-10</strain>
    </source>
</reference>
<proteinExistence type="inferred from homology"/>
<name>A0A941CQ21_9CLOT</name>
<dbReference type="InterPro" id="IPR009620">
    <property type="entry name" value="UPF0236"/>
</dbReference>
<organism evidence="2 3">
    <name type="scientific">Proteiniclasticum sediminis</name>
    <dbReference type="NCBI Taxonomy" id="2804028"/>
    <lineage>
        <taxon>Bacteria</taxon>
        <taxon>Bacillati</taxon>
        <taxon>Bacillota</taxon>
        <taxon>Clostridia</taxon>
        <taxon>Eubacteriales</taxon>
        <taxon>Clostridiaceae</taxon>
        <taxon>Proteiniclasticum</taxon>
    </lineage>
</organism>
<dbReference type="RefSeq" id="WP_211802220.1">
    <property type="nucleotide sequence ID" value="NZ_JAGSCS010000015.1"/>
</dbReference>
<feature type="non-terminal residue" evidence="2">
    <location>
        <position position="141"/>
    </location>
</feature>
<comment type="caution">
    <text evidence="2">The sequence shown here is derived from an EMBL/GenBank/DDBJ whole genome shotgun (WGS) entry which is preliminary data.</text>
</comment>
<sequence>MNIITDIIEKIITLTNSLEDKIQEGVGLTGLVDCTKAVTDDIGRLLLAENVRTIEQSMQNSEERKAEWVVQARGREKTISTLLGDLQYERTYYKHRVTGEFNYLTDELLGLEPHQRIDTGLQADMLTKAKEMSYEQVVQSY</sequence>
<keyword evidence="3" id="KW-1185">Reference proteome</keyword>
<gene>
    <name evidence="2" type="ORF">KCG48_10695</name>
</gene>
<dbReference type="Pfam" id="PF06782">
    <property type="entry name" value="UPF0236"/>
    <property type="match status" value="1"/>
</dbReference>
<comment type="similarity">
    <text evidence="1">Belongs to the UPF0236 family.</text>
</comment>
<evidence type="ECO:0000256" key="1">
    <source>
        <dbReference type="ARBA" id="ARBA00006539"/>
    </source>
</evidence>
<dbReference type="Proteomes" id="UP000675379">
    <property type="component" value="Unassembled WGS sequence"/>
</dbReference>
<evidence type="ECO:0000313" key="2">
    <source>
        <dbReference type="EMBL" id="MBR0576800.1"/>
    </source>
</evidence>
<dbReference type="EMBL" id="JAGSCS010000015">
    <property type="protein sequence ID" value="MBR0576800.1"/>
    <property type="molecule type" value="Genomic_DNA"/>
</dbReference>
<protein>
    <submittedName>
        <fullName evidence="2">UPF0236 family protein</fullName>
    </submittedName>
</protein>
<accession>A0A941CQ21</accession>
<evidence type="ECO:0000313" key="3">
    <source>
        <dbReference type="Proteomes" id="UP000675379"/>
    </source>
</evidence>